<feature type="region of interest" description="Disordered" evidence="4">
    <location>
        <begin position="525"/>
        <end position="677"/>
    </location>
</feature>
<dbReference type="GO" id="GO:0005829">
    <property type="term" value="C:cytosol"/>
    <property type="evidence" value="ECO:0007669"/>
    <property type="project" value="TreeGrafter"/>
</dbReference>
<feature type="compositionally biased region" description="Low complexity" evidence="4">
    <location>
        <begin position="372"/>
        <end position="381"/>
    </location>
</feature>
<dbReference type="AlphaFoldDB" id="A0A285EEB2"/>
<name>A0A285EEB2_9ACTN</name>
<dbReference type="GO" id="GO:0140662">
    <property type="term" value="F:ATP-dependent protein folding chaperone"/>
    <property type="evidence" value="ECO:0007669"/>
    <property type="project" value="InterPro"/>
</dbReference>
<feature type="compositionally biased region" description="Low complexity" evidence="4">
    <location>
        <begin position="632"/>
        <end position="649"/>
    </location>
</feature>
<dbReference type="RefSeq" id="WP_143426676.1">
    <property type="nucleotide sequence ID" value="NZ_JACHXB010000006.1"/>
</dbReference>
<sequence length="677" mass="65544">MREPGKVMANQGAPVRDDEYGLGIDIGDGTISAAVCAKDGTGQAAAEPVRFGGQGPTLPAGVAVGPDGGVTLTPTPEAVTVSHVMARVGAPEPVYAGQRPVAAADLAAGAVQRVREAAARQEGRPDAWTVVTVPPSWGRHRRAVFARALEAAGVPRFSLVSSAVAAVHHHVVTGDLAPEPTVAVYDLGASTLDTAVVGPTAEEPLGHRGLPPEPRAWGGRDVDDVVLAHVLASGATPIAGGHALRAACTAAKEALSARTTVDVAAGLPDGPVRLTREELDEALTGPVQESLTAVADAVAAAGLEPADLDAVVLAGGGVRVPLVAEILSGELDRPLVVCPEPALTAALGAAALAADALVAEELLAAVPPPAAPASTGVVPAGTAPSGDVPAPRADRRPPAERGSSSRRPGGTTRPRRSSRARRGAVVGGALLGLLVVPPTLAAVLASDPAATQGAEQTAGRDGGQVIATGTAGVGGTAPAGTAAQPATTPGSRAGTAGGGTGGGAAGTQPRTSLAAAITTAARSGGVSAGATSSAPGTTGSRPASGVVPPGTVPGTTDPGTTSSGTTSSGSAAPGTTRPGTTAPGTPAPGSTPPGTTAPQPTTPAPEPTTPPVTTPPDPTTPPSEPTTPPADPTTSPDPTTPAAEPEQTTPAPPPTTPPAPAPEPEPLPGPASATELL</sequence>
<dbReference type="EMBL" id="OBDO01000007">
    <property type="protein sequence ID" value="SNX97458.1"/>
    <property type="molecule type" value="Genomic_DNA"/>
</dbReference>
<dbReference type="Proteomes" id="UP000219514">
    <property type="component" value="Unassembled WGS sequence"/>
</dbReference>
<feature type="compositionally biased region" description="Low complexity" evidence="4">
    <location>
        <begin position="400"/>
        <end position="412"/>
    </location>
</feature>
<protein>
    <submittedName>
        <fullName evidence="5">Hsp70 protein</fullName>
    </submittedName>
</protein>
<dbReference type="OrthoDB" id="9766019at2"/>
<feature type="region of interest" description="Disordered" evidence="4">
    <location>
        <begin position="371"/>
        <end position="423"/>
    </location>
</feature>
<proteinExistence type="predicted"/>
<feature type="compositionally biased region" description="Low complexity" evidence="4">
    <location>
        <begin position="525"/>
        <end position="584"/>
    </location>
</feature>
<accession>A0A285EEB2</accession>
<feature type="region of interest" description="Disordered" evidence="4">
    <location>
        <begin position="476"/>
        <end position="508"/>
    </location>
</feature>
<dbReference type="InterPro" id="IPR013126">
    <property type="entry name" value="Hsp_70_fam"/>
</dbReference>
<feature type="compositionally biased region" description="Basic residues" evidence="4">
    <location>
        <begin position="413"/>
        <end position="422"/>
    </location>
</feature>
<evidence type="ECO:0000313" key="6">
    <source>
        <dbReference type="Proteomes" id="UP000219514"/>
    </source>
</evidence>
<evidence type="ECO:0000256" key="4">
    <source>
        <dbReference type="SAM" id="MobiDB-lite"/>
    </source>
</evidence>
<feature type="compositionally biased region" description="Pro residues" evidence="4">
    <location>
        <begin position="650"/>
        <end position="669"/>
    </location>
</feature>
<evidence type="ECO:0000313" key="5">
    <source>
        <dbReference type="EMBL" id="SNX97458.1"/>
    </source>
</evidence>
<dbReference type="PANTHER" id="PTHR45639:SF32">
    <property type="entry name" value="HEAT SHOCK PROTEIN PDR13"/>
    <property type="match status" value="1"/>
</dbReference>
<dbReference type="Gene3D" id="3.90.640.10">
    <property type="entry name" value="Actin, Chain A, domain 4"/>
    <property type="match status" value="1"/>
</dbReference>
<organism evidence="5 6">
    <name type="scientific">Geodermatophilus sabuli</name>
    <dbReference type="NCBI Taxonomy" id="1564158"/>
    <lineage>
        <taxon>Bacteria</taxon>
        <taxon>Bacillati</taxon>
        <taxon>Actinomycetota</taxon>
        <taxon>Actinomycetes</taxon>
        <taxon>Geodermatophilales</taxon>
        <taxon>Geodermatophilaceae</taxon>
        <taxon>Geodermatophilus</taxon>
    </lineage>
</organism>
<keyword evidence="1" id="KW-0547">Nucleotide-binding</keyword>
<dbReference type="Gene3D" id="3.30.420.40">
    <property type="match status" value="2"/>
</dbReference>
<gene>
    <name evidence="5" type="ORF">SAMN06893097_10799</name>
</gene>
<evidence type="ECO:0000256" key="1">
    <source>
        <dbReference type="ARBA" id="ARBA00022741"/>
    </source>
</evidence>
<dbReference type="InterPro" id="IPR043129">
    <property type="entry name" value="ATPase_NBD"/>
</dbReference>
<reference evidence="5 6" key="1">
    <citation type="submission" date="2017-09" db="EMBL/GenBank/DDBJ databases">
        <authorList>
            <person name="Ehlers B."/>
            <person name="Leendertz F.H."/>
        </authorList>
    </citation>
    <scope>NUCLEOTIDE SEQUENCE [LARGE SCALE GENOMIC DNA]</scope>
    <source>
        <strain evidence="5 6">DSM 46844</strain>
    </source>
</reference>
<dbReference type="SUPFAM" id="SSF53067">
    <property type="entry name" value="Actin-like ATPase domain"/>
    <property type="match status" value="2"/>
</dbReference>
<evidence type="ECO:0000256" key="3">
    <source>
        <dbReference type="ARBA" id="ARBA00023186"/>
    </source>
</evidence>
<dbReference type="Pfam" id="PF00012">
    <property type="entry name" value="HSP70"/>
    <property type="match status" value="1"/>
</dbReference>
<dbReference type="PRINTS" id="PR01217">
    <property type="entry name" value="PRICHEXTENSN"/>
</dbReference>
<keyword evidence="3" id="KW-0143">Chaperone</keyword>
<keyword evidence="2" id="KW-0067">ATP-binding</keyword>
<feature type="compositionally biased region" description="Gly residues" evidence="4">
    <location>
        <begin position="495"/>
        <end position="505"/>
    </location>
</feature>
<evidence type="ECO:0000256" key="2">
    <source>
        <dbReference type="ARBA" id="ARBA00022840"/>
    </source>
</evidence>
<keyword evidence="6" id="KW-1185">Reference proteome</keyword>
<dbReference type="GO" id="GO:0005524">
    <property type="term" value="F:ATP binding"/>
    <property type="evidence" value="ECO:0007669"/>
    <property type="project" value="UniProtKB-KW"/>
</dbReference>
<dbReference type="PANTHER" id="PTHR45639">
    <property type="entry name" value="HSC70CB, ISOFORM G-RELATED"/>
    <property type="match status" value="1"/>
</dbReference>
<feature type="compositionally biased region" description="Low complexity" evidence="4">
    <location>
        <begin position="478"/>
        <end position="494"/>
    </location>
</feature>
<feature type="compositionally biased region" description="Pro residues" evidence="4">
    <location>
        <begin position="600"/>
        <end position="631"/>
    </location>
</feature>